<feature type="coiled-coil region" evidence="1">
    <location>
        <begin position="72"/>
        <end position="130"/>
    </location>
</feature>
<dbReference type="AlphaFoldDB" id="A0A087TYX4"/>
<keyword evidence="3" id="KW-1185">Reference proteome</keyword>
<name>A0A087TYX4_STEMI</name>
<keyword evidence="1" id="KW-0175">Coiled coil</keyword>
<accession>A0A087TYX4</accession>
<gene>
    <name evidence="2" type="ORF">X975_18703</name>
</gene>
<evidence type="ECO:0000313" key="2">
    <source>
        <dbReference type="EMBL" id="KFM70313.1"/>
    </source>
</evidence>
<sequence>MHTETAVFEDSSAGSEDGVFSTKIDDKIKKIKKRDMNLNKMEAELLRLHEQCAKHALAARSLPTSMAAARKEAKKQKNINKMEAELLRLHKQVEMRARSLPTSMAAARKEAKKQKNVNKMEAELLRLHKQVEMRELQLQ</sequence>
<feature type="non-terminal residue" evidence="2">
    <location>
        <position position="139"/>
    </location>
</feature>
<proteinExistence type="predicted"/>
<dbReference type="Proteomes" id="UP000054359">
    <property type="component" value="Unassembled WGS sequence"/>
</dbReference>
<evidence type="ECO:0000256" key="1">
    <source>
        <dbReference type="SAM" id="Coils"/>
    </source>
</evidence>
<organism evidence="2 3">
    <name type="scientific">Stegodyphus mimosarum</name>
    <name type="common">African social velvet spider</name>
    <dbReference type="NCBI Taxonomy" id="407821"/>
    <lineage>
        <taxon>Eukaryota</taxon>
        <taxon>Metazoa</taxon>
        <taxon>Ecdysozoa</taxon>
        <taxon>Arthropoda</taxon>
        <taxon>Chelicerata</taxon>
        <taxon>Arachnida</taxon>
        <taxon>Araneae</taxon>
        <taxon>Araneomorphae</taxon>
        <taxon>Entelegynae</taxon>
        <taxon>Eresoidea</taxon>
        <taxon>Eresidae</taxon>
        <taxon>Stegodyphus</taxon>
    </lineage>
</organism>
<protein>
    <submittedName>
        <fullName evidence="2">Uncharacterized protein</fullName>
    </submittedName>
</protein>
<dbReference type="EMBL" id="KK117377">
    <property type="protein sequence ID" value="KFM70313.1"/>
    <property type="molecule type" value="Genomic_DNA"/>
</dbReference>
<evidence type="ECO:0000313" key="3">
    <source>
        <dbReference type="Proteomes" id="UP000054359"/>
    </source>
</evidence>
<reference evidence="2 3" key="1">
    <citation type="submission" date="2013-11" db="EMBL/GenBank/DDBJ databases">
        <title>Genome sequencing of Stegodyphus mimosarum.</title>
        <authorList>
            <person name="Bechsgaard J."/>
        </authorList>
    </citation>
    <scope>NUCLEOTIDE SEQUENCE [LARGE SCALE GENOMIC DNA]</scope>
</reference>